<comment type="catalytic activity">
    <reaction evidence="11">
        <text>a hydroperoxide + [thioredoxin]-dithiol = an alcohol + [thioredoxin]-disulfide + H2O</text>
        <dbReference type="Rhea" id="RHEA:62620"/>
        <dbReference type="Rhea" id="RHEA-COMP:10698"/>
        <dbReference type="Rhea" id="RHEA-COMP:10700"/>
        <dbReference type="ChEBI" id="CHEBI:15377"/>
        <dbReference type="ChEBI" id="CHEBI:29950"/>
        <dbReference type="ChEBI" id="CHEBI:30879"/>
        <dbReference type="ChEBI" id="CHEBI:35924"/>
        <dbReference type="ChEBI" id="CHEBI:50058"/>
        <dbReference type="EC" id="1.11.1.24"/>
    </reaction>
</comment>
<dbReference type="RefSeq" id="WP_109744614.1">
    <property type="nucleotide sequence ID" value="NZ_QGGO01000027.1"/>
</dbReference>
<evidence type="ECO:0000256" key="3">
    <source>
        <dbReference type="ARBA" id="ARBA00022559"/>
    </source>
</evidence>
<evidence type="ECO:0000256" key="5">
    <source>
        <dbReference type="ARBA" id="ARBA00023002"/>
    </source>
</evidence>
<dbReference type="InterPro" id="IPR036249">
    <property type="entry name" value="Thioredoxin-like_sf"/>
</dbReference>
<comment type="function">
    <text evidence="1">Thiol-specific peroxidase that catalyzes the reduction of hydrogen peroxide and organic hydroperoxides to water and alcohols, respectively. Plays a role in cell protection against oxidative stress by detoxifying peroxides and as sensor of hydrogen peroxide-mediated signaling events.</text>
</comment>
<evidence type="ECO:0000256" key="12">
    <source>
        <dbReference type="SAM" id="Phobius"/>
    </source>
</evidence>
<keyword evidence="12" id="KW-1133">Transmembrane helix</keyword>
<feature type="domain" description="Thioredoxin" evidence="13">
    <location>
        <begin position="44"/>
        <end position="218"/>
    </location>
</feature>
<dbReference type="PANTHER" id="PTHR42801">
    <property type="entry name" value="THIOREDOXIN-DEPENDENT PEROXIDE REDUCTASE"/>
    <property type="match status" value="1"/>
</dbReference>
<keyword evidence="12" id="KW-0472">Membrane</keyword>
<dbReference type="OrthoDB" id="9809746at2"/>
<evidence type="ECO:0000256" key="10">
    <source>
        <dbReference type="ARBA" id="ARBA00042639"/>
    </source>
</evidence>
<comment type="similarity">
    <text evidence="9">Belongs to the peroxiredoxin family. BCP/PrxQ subfamily.</text>
</comment>
<dbReference type="CDD" id="cd02970">
    <property type="entry name" value="PRX_like2"/>
    <property type="match status" value="1"/>
</dbReference>
<dbReference type="InterPro" id="IPR050924">
    <property type="entry name" value="Peroxiredoxin_BCP/PrxQ"/>
</dbReference>
<dbReference type="EMBL" id="QGGO01000027">
    <property type="protein sequence ID" value="PWK19430.1"/>
    <property type="molecule type" value="Genomic_DNA"/>
</dbReference>
<keyword evidence="6" id="KW-1015">Disulfide bond</keyword>
<dbReference type="AlphaFoldDB" id="A0A316E967"/>
<keyword evidence="5" id="KW-0560">Oxidoreductase</keyword>
<organism evidence="14 15">
    <name type="scientific">Arcicella aurantiaca</name>
    <dbReference type="NCBI Taxonomy" id="591202"/>
    <lineage>
        <taxon>Bacteria</taxon>
        <taxon>Pseudomonadati</taxon>
        <taxon>Bacteroidota</taxon>
        <taxon>Cytophagia</taxon>
        <taxon>Cytophagales</taxon>
        <taxon>Flectobacillaceae</taxon>
        <taxon>Arcicella</taxon>
    </lineage>
</organism>
<evidence type="ECO:0000256" key="1">
    <source>
        <dbReference type="ARBA" id="ARBA00003330"/>
    </source>
</evidence>
<dbReference type="PROSITE" id="PS51352">
    <property type="entry name" value="THIOREDOXIN_2"/>
    <property type="match status" value="1"/>
</dbReference>
<comment type="caution">
    <text evidence="14">The sequence shown here is derived from an EMBL/GenBank/DDBJ whole genome shotgun (WGS) entry which is preliminary data.</text>
</comment>
<evidence type="ECO:0000256" key="7">
    <source>
        <dbReference type="ARBA" id="ARBA00023284"/>
    </source>
</evidence>
<dbReference type="GO" id="GO:0005737">
    <property type="term" value="C:cytoplasm"/>
    <property type="evidence" value="ECO:0007669"/>
    <property type="project" value="TreeGrafter"/>
</dbReference>
<dbReference type="GO" id="GO:0008379">
    <property type="term" value="F:thioredoxin peroxidase activity"/>
    <property type="evidence" value="ECO:0007669"/>
    <property type="project" value="TreeGrafter"/>
</dbReference>
<dbReference type="Gene3D" id="3.40.30.10">
    <property type="entry name" value="Glutaredoxin"/>
    <property type="match status" value="1"/>
</dbReference>
<evidence type="ECO:0000313" key="15">
    <source>
        <dbReference type="Proteomes" id="UP000245489"/>
    </source>
</evidence>
<evidence type="ECO:0000256" key="11">
    <source>
        <dbReference type="ARBA" id="ARBA00049091"/>
    </source>
</evidence>
<evidence type="ECO:0000256" key="9">
    <source>
        <dbReference type="ARBA" id="ARBA00038489"/>
    </source>
</evidence>
<evidence type="ECO:0000256" key="8">
    <source>
        <dbReference type="ARBA" id="ARBA00032824"/>
    </source>
</evidence>
<dbReference type="SUPFAM" id="SSF52833">
    <property type="entry name" value="Thioredoxin-like"/>
    <property type="match status" value="1"/>
</dbReference>
<keyword evidence="4" id="KW-0049">Antioxidant</keyword>
<evidence type="ECO:0000256" key="4">
    <source>
        <dbReference type="ARBA" id="ARBA00022862"/>
    </source>
</evidence>
<keyword evidence="15" id="KW-1185">Reference proteome</keyword>
<evidence type="ECO:0000313" key="14">
    <source>
        <dbReference type="EMBL" id="PWK19430.1"/>
    </source>
</evidence>
<name>A0A316E967_9BACT</name>
<evidence type="ECO:0000256" key="2">
    <source>
        <dbReference type="ARBA" id="ARBA00013017"/>
    </source>
</evidence>
<dbReference type="Pfam" id="PF00578">
    <property type="entry name" value="AhpC-TSA"/>
    <property type="match status" value="1"/>
</dbReference>
<dbReference type="GO" id="GO:0045454">
    <property type="term" value="P:cell redox homeostasis"/>
    <property type="evidence" value="ECO:0007669"/>
    <property type="project" value="TreeGrafter"/>
</dbReference>
<protein>
    <recommendedName>
        <fullName evidence="2">thioredoxin-dependent peroxiredoxin</fullName>
        <ecNumber evidence="2">1.11.1.24</ecNumber>
    </recommendedName>
    <alternativeName>
        <fullName evidence="8">Thioredoxin peroxidase</fullName>
    </alternativeName>
    <alternativeName>
        <fullName evidence="10">Thioredoxin-dependent peroxiredoxin Bcp</fullName>
    </alternativeName>
</protein>
<dbReference type="EC" id="1.11.1.24" evidence="2"/>
<evidence type="ECO:0000256" key="6">
    <source>
        <dbReference type="ARBA" id="ARBA00023157"/>
    </source>
</evidence>
<keyword evidence="7" id="KW-0676">Redox-active center</keyword>
<dbReference type="InterPro" id="IPR000866">
    <property type="entry name" value="AhpC/TSA"/>
</dbReference>
<gene>
    <name evidence="14" type="ORF">LV89_03946</name>
</gene>
<dbReference type="PANTHER" id="PTHR42801:SF4">
    <property type="entry name" value="AHPC_TSA FAMILY PROTEIN"/>
    <property type="match status" value="1"/>
</dbReference>
<proteinExistence type="inferred from homology"/>
<accession>A0A316E967</accession>
<dbReference type="GO" id="GO:0034599">
    <property type="term" value="P:cellular response to oxidative stress"/>
    <property type="evidence" value="ECO:0007669"/>
    <property type="project" value="TreeGrafter"/>
</dbReference>
<sequence>MENTKKITRKSQTLRKTLFAILGGIGLLFGYLFIDANANVPTKLEVNQSIPDFTTTDVTGKTVSSTTLKGKKTVVIFERFVGCPVCNAHVHQLMQEYKNLKEKGIELIVIYESSNENLMKYATTEEIPFTLIADPNGTLYDTFGVTKSMAKVMKGFIFKGGKAAASEGTKAYKGNYEMDGSKSRLTAEFLINTDGTIANAHYAQYLNDNLPIEVIKNF</sequence>
<dbReference type="Proteomes" id="UP000245489">
    <property type="component" value="Unassembled WGS sequence"/>
</dbReference>
<evidence type="ECO:0000259" key="13">
    <source>
        <dbReference type="PROSITE" id="PS51352"/>
    </source>
</evidence>
<keyword evidence="12" id="KW-0812">Transmembrane</keyword>
<dbReference type="InterPro" id="IPR013766">
    <property type="entry name" value="Thioredoxin_domain"/>
</dbReference>
<reference evidence="14 15" key="1">
    <citation type="submission" date="2018-05" db="EMBL/GenBank/DDBJ databases">
        <title>Genomic Encyclopedia of Archaeal and Bacterial Type Strains, Phase II (KMG-II): from individual species to whole genera.</title>
        <authorList>
            <person name="Goeker M."/>
        </authorList>
    </citation>
    <scope>NUCLEOTIDE SEQUENCE [LARGE SCALE GENOMIC DNA]</scope>
    <source>
        <strain evidence="14 15">DSM 22214</strain>
    </source>
</reference>
<feature type="transmembrane region" description="Helical" evidence="12">
    <location>
        <begin position="16"/>
        <end position="34"/>
    </location>
</feature>
<keyword evidence="3" id="KW-0575">Peroxidase</keyword>